<keyword evidence="1" id="KW-1133">Transmembrane helix</keyword>
<organism evidence="2 3">
    <name type="scientific">Snodgrassella alvi</name>
    <dbReference type="NCBI Taxonomy" id="1196083"/>
    <lineage>
        <taxon>Bacteria</taxon>
        <taxon>Pseudomonadati</taxon>
        <taxon>Pseudomonadota</taxon>
        <taxon>Betaproteobacteria</taxon>
        <taxon>Neisseriales</taxon>
        <taxon>Neisseriaceae</taxon>
        <taxon>Snodgrassella</taxon>
    </lineage>
</organism>
<evidence type="ECO:0000313" key="2">
    <source>
        <dbReference type="EMBL" id="PIT60794.1"/>
    </source>
</evidence>
<protein>
    <submittedName>
        <fullName evidence="2">Uncharacterized protein</fullName>
    </submittedName>
</protein>
<keyword evidence="1" id="KW-0472">Membrane</keyword>
<dbReference type="EMBL" id="MEIU01000040">
    <property type="protein sequence ID" value="PIT60794.1"/>
    <property type="molecule type" value="Genomic_DNA"/>
</dbReference>
<dbReference type="Proteomes" id="UP000230463">
    <property type="component" value="Unassembled WGS sequence"/>
</dbReference>
<evidence type="ECO:0000313" key="3">
    <source>
        <dbReference type="Proteomes" id="UP000230463"/>
    </source>
</evidence>
<keyword evidence="1" id="KW-0812">Transmembrane</keyword>
<sequence length="70" mass="8412">MVLVLLIYILTTQLHENFYFLEIFLSWLLYTTILNNILPIYKNVFLIVVNVKILWQKASLTIKKVTFFVF</sequence>
<name>A0A855FX32_9NEIS</name>
<dbReference type="AlphaFoldDB" id="A0A855FX32"/>
<gene>
    <name evidence="2" type="ORF">BHC57_02970</name>
</gene>
<proteinExistence type="predicted"/>
<comment type="caution">
    <text evidence="2">The sequence shown here is derived from an EMBL/GenBank/DDBJ whole genome shotgun (WGS) entry which is preliminary data.</text>
</comment>
<feature type="transmembrane region" description="Helical" evidence="1">
    <location>
        <begin position="38"/>
        <end position="55"/>
    </location>
</feature>
<evidence type="ECO:0000256" key="1">
    <source>
        <dbReference type="SAM" id="Phobius"/>
    </source>
</evidence>
<accession>A0A855FX32</accession>
<reference evidence="2 3" key="1">
    <citation type="journal article" date="2017" name="MBio">
        <title>Type VI secretion-mediated competition in the bee gut microbiome.</title>
        <authorList>
            <person name="Steele M.I."/>
            <person name="Kwong W.K."/>
            <person name="Powell J.E."/>
            <person name="Whiteley M."/>
            <person name="Moran N.A."/>
        </authorList>
    </citation>
    <scope>NUCLEOTIDE SEQUENCE [LARGE SCALE GENOMIC DNA]</scope>
    <source>
        <strain evidence="2 3">HK3</strain>
    </source>
</reference>